<dbReference type="PROSITE" id="PS50850">
    <property type="entry name" value="MFS"/>
    <property type="match status" value="1"/>
</dbReference>
<evidence type="ECO:0000256" key="7">
    <source>
        <dbReference type="SAM" id="Phobius"/>
    </source>
</evidence>
<keyword evidence="5 7" id="KW-1133">Transmembrane helix</keyword>
<dbReference type="AlphaFoldDB" id="A0A6P2C376"/>
<feature type="transmembrane region" description="Helical" evidence="7">
    <location>
        <begin position="185"/>
        <end position="207"/>
    </location>
</feature>
<feature type="domain" description="Major facilitator superfamily (MFS) profile" evidence="8">
    <location>
        <begin position="1"/>
        <end position="301"/>
    </location>
</feature>
<proteinExistence type="predicted"/>
<organism evidence="9 10">
    <name type="scientific">Trebonia kvetii</name>
    <dbReference type="NCBI Taxonomy" id="2480626"/>
    <lineage>
        <taxon>Bacteria</taxon>
        <taxon>Bacillati</taxon>
        <taxon>Actinomycetota</taxon>
        <taxon>Actinomycetes</taxon>
        <taxon>Streptosporangiales</taxon>
        <taxon>Treboniaceae</taxon>
        <taxon>Trebonia</taxon>
    </lineage>
</organism>
<dbReference type="InterPro" id="IPR050171">
    <property type="entry name" value="MFS_Transporters"/>
</dbReference>
<evidence type="ECO:0000256" key="4">
    <source>
        <dbReference type="ARBA" id="ARBA00022692"/>
    </source>
</evidence>
<evidence type="ECO:0000256" key="5">
    <source>
        <dbReference type="ARBA" id="ARBA00022989"/>
    </source>
</evidence>
<dbReference type="InterPro" id="IPR020846">
    <property type="entry name" value="MFS_dom"/>
</dbReference>
<dbReference type="InterPro" id="IPR011701">
    <property type="entry name" value="MFS"/>
</dbReference>
<evidence type="ECO:0000313" key="9">
    <source>
        <dbReference type="EMBL" id="TVZ05628.1"/>
    </source>
</evidence>
<dbReference type="InterPro" id="IPR036259">
    <property type="entry name" value="MFS_trans_sf"/>
</dbReference>
<dbReference type="PANTHER" id="PTHR23517:SF2">
    <property type="entry name" value="MULTIDRUG RESISTANCE PROTEIN MDTH"/>
    <property type="match status" value="1"/>
</dbReference>
<dbReference type="Pfam" id="PF07690">
    <property type="entry name" value="MFS_1"/>
    <property type="match status" value="1"/>
</dbReference>
<protein>
    <submittedName>
        <fullName evidence="9">MFS transporter</fullName>
    </submittedName>
</protein>
<keyword evidence="3" id="KW-1003">Cell membrane</keyword>
<dbReference type="SUPFAM" id="SSF103473">
    <property type="entry name" value="MFS general substrate transporter"/>
    <property type="match status" value="1"/>
</dbReference>
<keyword evidence="2" id="KW-0813">Transport</keyword>
<name>A0A6P2C376_9ACTN</name>
<evidence type="ECO:0000256" key="1">
    <source>
        <dbReference type="ARBA" id="ARBA00004651"/>
    </source>
</evidence>
<feature type="transmembrane region" description="Helical" evidence="7">
    <location>
        <begin position="219"/>
        <end position="240"/>
    </location>
</feature>
<dbReference type="GO" id="GO:0022857">
    <property type="term" value="F:transmembrane transporter activity"/>
    <property type="evidence" value="ECO:0007669"/>
    <property type="project" value="InterPro"/>
</dbReference>
<reference evidence="9 10" key="1">
    <citation type="submission" date="2018-11" db="EMBL/GenBank/DDBJ databases">
        <title>Trebonia kvetii gen.nov., sp.nov., a novel acidophilic actinobacterium, and proposal of the new actinobacterial family Treboniaceae fam. nov.</title>
        <authorList>
            <person name="Rapoport D."/>
            <person name="Sagova-Mareckova M."/>
            <person name="Sedlacek I."/>
            <person name="Provaznik J."/>
            <person name="Kralova S."/>
            <person name="Pavlinic D."/>
            <person name="Benes V."/>
            <person name="Kopecky J."/>
        </authorList>
    </citation>
    <scope>NUCLEOTIDE SEQUENCE [LARGE SCALE GENOMIC DNA]</scope>
    <source>
        <strain evidence="9 10">15Tr583</strain>
    </source>
</reference>
<dbReference type="Gene3D" id="1.20.1250.20">
    <property type="entry name" value="MFS general substrate transporter like domains"/>
    <property type="match status" value="1"/>
</dbReference>
<evidence type="ECO:0000256" key="6">
    <source>
        <dbReference type="ARBA" id="ARBA00023136"/>
    </source>
</evidence>
<evidence type="ECO:0000313" key="10">
    <source>
        <dbReference type="Proteomes" id="UP000460272"/>
    </source>
</evidence>
<dbReference type="Proteomes" id="UP000460272">
    <property type="component" value="Unassembled WGS sequence"/>
</dbReference>
<accession>A0A6P2C376</accession>
<dbReference type="OrthoDB" id="4109786at2"/>
<dbReference type="EMBL" id="RPFW01000002">
    <property type="protein sequence ID" value="TVZ05628.1"/>
    <property type="molecule type" value="Genomic_DNA"/>
</dbReference>
<gene>
    <name evidence="9" type="ORF">EAS64_14065</name>
</gene>
<dbReference type="RefSeq" id="WP_145853329.1">
    <property type="nucleotide sequence ID" value="NZ_RPFW01000002.1"/>
</dbReference>
<comment type="subcellular location">
    <subcellularLocation>
        <location evidence="1">Cell membrane</location>
        <topology evidence="1">Multi-pass membrane protein</topology>
    </subcellularLocation>
</comment>
<feature type="transmembrane region" description="Helical" evidence="7">
    <location>
        <begin position="136"/>
        <end position="155"/>
    </location>
</feature>
<feature type="transmembrane region" description="Helical" evidence="7">
    <location>
        <begin position="252"/>
        <end position="270"/>
    </location>
</feature>
<keyword evidence="4 7" id="KW-0812">Transmembrane</keyword>
<evidence type="ECO:0000256" key="2">
    <source>
        <dbReference type="ARBA" id="ARBA00022448"/>
    </source>
</evidence>
<comment type="caution">
    <text evidence="9">The sequence shown here is derived from an EMBL/GenBank/DDBJ whole genome shotgun (WGS) entry which is preliminary data.</text>
</comment>
<dbReference type="PANTHER" id="PTHR23517">
    <property type="entry name" value="RESISTANCE PROTEIN MDTM, PUTATIVE-RELATED-RELATED"/>
    <property type="match status" value="1"/>
</dbReference>
<keyword evidence="6 7" id="KW-0472">Membrane</keyword>
<evidence type="ECO:0000259" key="8">
    <source>
        <dbReference type="PROSITE" id="PS50850"/>
    </source>
</evidence>
<feature type="transmembrane region" description="Helical" evidence="7">
    <location>
        <begin position="59"/>
        <end position="89"/>
    </location>
</feature>
<feature type="transmembrane region" description="Helical" evidence="7">
    <location>
        <begin position="110"/>
        <end position="130"/>
    </location>
</feature>
<evidence type="ECO:0000256" key="3">
    <source>
        <dbReference type="ARBA" id="ARBA00022475"/>
    </source>
</evidence>
<dbReference type="GO" id="GO:0005886">
    <property type="term" value="C:plasma membrane"/>
    <property type="evidence" value="ECO:0007669"/>
    <property type="project" value="UniProtKB-SubCell"/>
</dbReference>
<keyword evidence="10" id="KW-1185">Reference proteome</keyword>
<sequence length="301" mass="30860">MIFADMLTTTAMPLTRIGLGLSLAALVRIPATIFAGPLSDRFGPRAAIVGSQLLQAAGFAGYLFAHGFWTLVGAAVLVQIGNSIFWVAYAPLIFSVAGEGEREHWFALGTSLRTAGWAAGGVIAGATVAARGRDGYLAIAVANGASFVLAACLASRLRPGPAPRRPAEPGAVGGGSWRPLLRDRAFLGFVAVNVGITFLALAVPTALPVFLVQVLRLPAWSPGAALALNAIGVAASAPVVMSAISGRLRRDGLMASQALVIVALAVFLLAQPLPAARGAAARGRRNLIATATGPGARYYET</sequence>